<proteinExistence type="predicted"/>
<sequence>MGNSLPKLRGVKVINRENQRLKVRADCNRMITNCKFSASIKGIKLSGSVDTTVFYIVDTSNSFVFIPPNTEFNFTLEGETCYLSACDENDVPLFTNHPVPTFSTVICQNGLPIVEGRRPLYLENPMRTFMAFDVLFLNPIIVINESNVTVRARVDCDEGICSIDYDLAAKGCQIHRATTEIVLYKVDKQGYTTLKPGQNIIFYVKPVNNSCYVTLQYVDSDDEIKDICKNHREKMIDTQIGLPSLTNPRMMTASGPVFTVESDPTYVTRLKQGRFKCPI</sequence>
<dbReference type="WBParaSite" id="ES5_v2.g18231.t1">
    <property type="protein sequence ID" value="ES5_v2.g18231.t1"/>
    <property type="gene ID" value="ES5_v2.g18231"/>
</dbReference>
<dbReference type="Proteomes" id="UP000887579">
    <property type="component" value="Unplaced"/>
</dbReference>
<protein>
    <submittedName>
        <fullName evidence="2">Uncharacterized protein</fullName>
    </submittedName>
</protein>
<name>A0AC34FLH9_9BILA</name>
<accession>A0AC34FLH9</accession>
<reference evidence="2" key="1">
    <citation type="submission" date="2022-11" db="UniProtKB">
        <authorList>
            <consortium name="WormBaseParasite"/>
        </authorList>
    </citation>
    <scope>IDENTIFICATION</scope>
</reference>
<organism evidence="1 2">
    <name type="scientific">Panagrolaimus sp. ES5</name>
    <dbReference type="NCBI Taxonomy" id="591445"/>
    <lineage>
        <taxon>Eukaryota</taxon>
        <taxon>Metazoa</taxon>
        <taxon>Ecdysozoa</taxon>
        <taxon>Nematoda</taxon>
        <taxon>Chromadorea</taxon>
        <taxon>Rhabditida</taxon>
        <taxon>Tylenchina</taxon>
        <taxon>Panagrolaimomorpha</taxon>
        <taxon>Panagrolaimoidea</taxon>
        <taxon>Panagrolaimidae</taxon>
        <taxon>Panagrolaimus</taxon>
    </lineage>
</organism>
<evidence type="ECO:0000313" key="1">
    <source>
        <dbReference type="Proteomes" id="UP000887579"/>
    </source>
</evidence>
<evidence type="ECO:0000313" key="2">
    <source>
        <dbReference type="WBParaSite" id="ES5_v2.g18231.t1"/>
    </source>
</evidence>